<keyword evidence="5 11" id="KW-0808">Transferase</keyword>
<evidence type="ECO:0000256" key="4">
    <source>
        <dbReference type="ARBA" id="ARBA00022478"/>
    </source>
</evidence>
<dbReference type="GO" id="GO:0003677">
    <property type="term" value="F:DNA binding"/>
    <property type="evidence" value="ECO:0007669"/>
    <property type="project" value="UniProtKB-UniRule"/>
</dbReference>
<evidence type="ECO:0000256" key="7">
    <source>
        <dbReference type="ARBA" id="ARBA00023163"/>
    </source>
</evidence>
<comment type="similarity">
    <text evidence="1 11">Belongs to the RNA polymerase alpha chain family.</text>
</comment>
<comment type="domain">
    <text evidence="11">The N-terminal domain is essential for RNAP assembly and basal transcription, whereas the C-terminal domain is involved in interaction with transcriptional regulators and with upstream promoter elements.</text>
</comment>
<dbReference type="EMBL" id="LCIR01000004">
    <property type="protein sequence ID" value="KKT60004.1"/>
    <property type="molecule type" value="Genomic_DNA"/>
</dbReference>
<evidence type="ECO:0000256" key="5">
    <source>
        <dbReference type="ARBA" id="ARBA00022679"/>
    </source>
</evidence>
<dbReference type="EC" id="2.7.7.6" evidence="2 11"/>
<dbReference type="InterPro" id="IPR011773">
    <property type="entry name" value="DNA-dir_RpoA"/>
</dbReference>
<comment type="catalytic activity">
    <reaction evidence="10 11">
        <text>RNA(n) + a ribonucleoside 5'-triphosphate = RNA(n+1) + diphosphate</text>
        <dbReference type="Rhea" id="RHEA:21248"/>
        <dbReference type="Rhea" id="RHEA-COMP:14527"/>
        <dbReference type="Rhea" id="RHEA-COMP:17342"/>
        <dbReference type="ChEBI" id="CHEBI:33019"/>
        <dbReference type="ChEBI" id="CHEBI:61557"/>
        <dbReference type="ChEBI" id="CHEBI:140395"/>
        <dbReference type="EC" id="2.7.7.6"/>
    </reaction>
</comment>
<dbReference type="Pfam" id="PF03118">
    <property type="entry name" value="RNA_pol_A_CTD"/>
    <property type="match status" value="1"/>
</dbReference>
<dbReference type="Gene3D" id="2.170.120.12">
    <property type="entry name" value="DNA-directed RNA polymerase, insert domain"/>
    <property type="match status" value="1"/>
</dbReference>
<dbReference type="InterPro" id="IPR036603">
    <property type="entry name" value="RBP11-like"/>
</dbReference>
<accession>A0A0G1LJI9</accession>
<evidence type="ECO:0000256" key="10">
    <source>
        <dbReference type="ARBA" id="ARBA00048552"/>
    </source>
</evidence>
<evidence type="ECO:0000313" key="13">
    <source>
        <dbReference type="EMBL" id="KKT60004.1"/>
    </source>
</evidence>
<dbReference type="GO" id="GO:0000428">
    <property type="term" value="C:DNA-directed RNA polymerase complex"/>
    <property type="evidence" value="ECO:0007669"/>
    <property type="project" value="UniProtKB-KW"/>
</dbReference>
<proteinExistence type="inferred from homology"/>
<evidence type="ECO:0000256" key="6">
    <source>
        <dbReference type="ARBA" id="ARBA00022695"/>
    </source>
</evidence>
<evidence type="ECO:0000256" key="2">
    <source>
        <dbReference type="ARBA" id="ARBA00012418"/>
    </source>
</evidence>
<dbReference type="GO" id="GO:0005737">
    <property type="term" value="C:cytoplasm"/>
    <property type="evidence" value="ECO:0007669"/>
    <property type="project" value="UniProtKB-ARBA"/>
</dbReference>
<dbReference type="NCBIfam" id="NF003519">
    <property type="entry name" value="PRK05182.2-5"/>
    <property type="match status" value="1"/>
</dbReference>
<comment type="subunit">
    <text evidence="11">Homodimer. The RNAP catalytic core consists of 2 alpha, 1 beta, 1 beta' and 1 omega subunit. When a sigma factor is associated with the core the holoenzyme is formed, which can initiate transcription.</text>
</comment>
<evidence type="ECO:0000313" key="14">
    <source>
        <dbReference type="Proteomes" id="UP000034087"/>
    </source>
</evidence>
<dbReference type="InterPro" id="IPR036643">
    <property type="entry name" value="RNApol_insert_sf"/>
</dbReference>
<gene>
    <name evidence="11" type="primary">rpoA</name>
    <name evidence="13" type="ORF">UW53_C0004G0016</name>
</gene>
<evidence type="ECO:0000256" key="11">
    <source>
        <dbReference type="HAMAP-Rule" id="MF_00059"/>
    </source>
</evidence>
<evidence type="ECO:0000256" key="1">
    <source>
        <dbReference type="ARBA" id="ARBA00007123"/>
    </source>
</evidence>
<dbReference type="SMART" id="SM00662">
    <property type="entry name" value="RPOLD"/>
    <property type="match status" value="1"/>
</dbReference>
<dbReference type="SUPFAM" id="SSF56553">
    <property type="entry name" value="Insert subdomain of RNA polymerase alpha subunit"/>
    <property type="match status" value="1"/>
</dbReference>
<comment type="caution">
    <text evidence="13">The sequence shown here is derived from an EMBL/GenBank/DDBJ whole genome shotgun (WGS) entry which is preliminary data.</text>
</comment>
<dbReference type="Proteomes" id="UP000034087">
    <property type="component" value="Unassembled WGS sequence"/>
</dbReference>
<dbReference type="SUPFAM" id="SSF55257">
    <property type="entry name" value="RBP11-like subunits of RNA polymerase"/>
    <property type="match status" value="1"/>
</dbReference>
<protein>
    <recommendedName>
        <fullName evidence="3 11">DNA-directed RNA polymerase subunit alpha</fullName>
        <shortName evidence="11">RNAP subunit alpha</shortName>
        <ecNumber evidence="2 11">2.7.7.6</ecNumber>
    </recommendedName>
    <alternativeName>
        <fullName evidence="9 11">RNA polymerase subunit alpha</fullName>
    </alternativeName>
    <alternativeName>
        <fullName evidence="8 11">Transcriptase subunit alpha</fullName>
    </alternativeName>
</protein>
<sequence>MDYEIVLPSHTRVVSEEEQKGTYEIDSLYPGYGHTLGNSLRRILLSSLPGAAVTKVKIEGASHEFTTLPGILEDVVTILLNIKQLRFKLHGEGPETATLEVKGAKEVRGKDIKCPTQLEVLNKDLHIATLTEKNSRLSIEFTVERGMGFVPSEELMKDKVSVGVLVLDAIFTPIRRVTYEIENMRVGDRTDYNRLRLFIETDGTLSPREALKCALAVMRKQIEQIETFEGEMAAIGAEQTETKMKLSARTSKALAAAGLSSPEALAQKSEAEIKELEGIGDKAVSEIRKALAKLGLALKE</sequence>
<dbReference type="GO" id="GO:0003899">
    <property type="term" value="F:DNA-directed RNA polymerase activity"/>
    <property type="evidence" value="ECO:0007669"/>
    <property type="project" value="UniProtKB-UniRule"/>
</dbReference>
<dbReference type="GO" id="GO:0006351">
    <property type="term" value="P:DNA-templated transcription"/>
    <property type="evidence" value="ECO:0007669"/>
    <property type="project" value="UniProtKB-UniRule"/>
</dbReference>
<dbReference type="InterPro" id="IPR011263">
    <property type="entry name" value="DNA-dir_RNA_pol_RpoA/D/Rpb3"/>
</dbReference>
<keyword evidence="7 11" id="KW-0804">Transcription</keyword>
<dbReference type="AlphaFoldDB" id="A0A0G1LJI9"/>
<evidence type="ECO:0000256" key="8">
    <source>
        <dbReference type="ARBA" id="ARBA00032524"/>
    </source>
</evidence>
<dbReference type="HAMAP" id="MF_00059">
    <property type="entry name" value="RNApol_bact_RpoA"/>
    <property type="match status" value="1"/>
</dbReference>
<evidence type="ECO:0000256" key="9">
    <source>
        <dbReference type="ARBA" id="ARBA00033070"/>
    </source>
</evidence>
<name>A0A0G1LJI9_9BACT</name>
<dbReference type="Pfam" id="PF01193">
    <property type="entry name" value="RNA_pol_L"/>
    <property type="match status" value="1"/>
</dbReference>
<feature type="domain" description="DNA-directed RNA polymerase RpoA/D/Rpb3-type" evidence="12">
    <location>
        <begin position="20"/>
        <end position="228"/>
    </location>
</feature>
<comment type="function">
    <text evidence="11">DNA-dependent RNA polymerase catalyzes the transcription of DNA into RNA using the four ribonucleoside triphosphates as substrates.</text>
</comment>
<keyword evidence="4 11" id="KW-0240">DNA-directed RNA polymerase</keyword>
<dbReference type="Pfam" id="PF01000">
    <property type="entry name" value="RNA_pol_A_bac"/>
    <property type="match status" value="1"/>
</dbReference>
<evidence type="ECO:0000256" key="3">
    <source>
        <dbReference type="ARBA" id="ARBA00015972"/>
    </source>
</evidence>
<dbReference type="GO" id="GO:0046983">
    <property type="term" value="F:protein dimerization activity"/>
    <property type="evidence" value="ECO:0007669"/>
    <property type="project" value="InterPro"/>
</dbReference>
<dbReference type="SUPFAM" id="SSF47789">
    <property type="entry name" value="C-terminal domain of RNA polymerase alpha subunit"/>
    <property type="match status" value="1"/>
</dbReference>
<evidence type="ECO:0000259" key="12">
    <source>
        <dbReference type="SMART" id="SM00662"/>
    </source>
</evidence>
<dbReference type="CDD" id="cd06928">
    <property type="entry name" value="RNAP_alpha_NTD"/>
    <property type="match status" value="1"/>
</dbReference>
<keyword evidence="6 11" id="KW-0548">Nucleotidyltransferase</keyword>
<dbReference type="InterPro" id="IPR011260">
    <property type="entry name" value="RNAP_asu_C"/>
</dbReference>
<feature type="region of interest" description="Alpha C-terminal domain (alpha-CTD)" evidence="11">
    <location>
        <begin position="232"/>
        <end position="300"/>
    </location>
</feature>
<organism evidence="13 14">
    <name type="scientific">Candidatus Giovannonibacteria bacterium GW2011_GWA1_44_25</name>
    <dbReference type="NCBI Taxonomy" id="1618645"/>
    <lineage>
        <taxon>Bacteria</taxon>
        <taxon>Candidatus Giovannoniibacteriota</taxon>
    </lineage>
</organism>
<dbReference type="InterPro" id="IPR011262">
    <property type="entry name" value="DNA-dir_RNA_pol_insert"/>
</dbReference>
<dbReference type="FunFam" id="2.170.120.12:FF:000001">
    <property type="entry name" value="DNA-directed RNA polymerase subunit alpha"/>
    <property type="match status" value="1"/>
</dbReference>
<dbReference type="Gene3D" id="3.30.1360.10">
    <property type="entry name" value="RNA polymerase, RBP11-like subunit"/>
    <property type="match status" value="1"/>
</dbReference>
<feature type="region of interest" description="Alpha N-terminal domain (alpha-NTD)" evidence="11">
    <location>
        <begin position="1"/>
        <end position="229"/>
    </location>
</feature>
<reference evidence="13 14" key="1">
    <citation type="journal article" date="2015" name="Nature">
        <title>rRNA introns, odd ribosomes, and small enigmatic genomes across a large radiation of phyla.</title>
        <authorList>
            <person name="Brown C.T."/>
            <person name="Hug L.A."/>
            <person name="Thomas B.C."/>
            <person name="Sharon I."/>
            <person name="Castelle C.J."/>
            <person name="Singh A."/>
            <person name="Wilkins M.J."/>
            <person name="Williams K.H."/>
            <person name="Banfield J.F."/>
        </authorList>
    </citation>
    <scope>NUCLEOTIDE SEQUENCE [LARGE SCALE GENOMIC DNA]</scope>
</reference>
<dbReference type="Gene3D" id="1.10.150.20">
    <property type="entry name" value="5' to 3' exonuclease, C-terminal subdomain"/>
    <property type="match status" value="1"/>
</dbReference>
<dbReference type="PATRIC" id="fig|1618645.3.peg.372"/>
<dbReference type="NCBIfam" id="TIGR02027">
    <property type="entry name" value="rpoA"/>
    <property type="match status" value="1"/>
</dbReference>